<dbReference type="CDD" id="cd03707">
    <property type="entry name" value="EFTU_III"/>
    <property type="match status" value="1"/>
</dbReference>
<dbReference type="PANTHER" id="PTHR43721">
    <property type="entry name" value="ELONGATION FACTOR TU-RELATED"/>
    <property type="match status" value="1"/>
</dbReference>
<proteinExistence type="predicted"/>
<keyword evidence="8" id="KW-1185">Reference proteome</keyword>
<keyword evidence="5" id="KW-0342">GTP-binding</keyword>
<evidence type="ECO:0000256" key="2">
    <source>
        <dbReference type="ARBA" id="ARBA00022768"/>
    </source>
</evidence>
<dbReference type="GO" id="GO:0005739">
    <property type="term" value="C:mitochondrion"/>
    <property type="evidence" value="ECO:0007669"/>
    <property type="project" value="TreeGrafter"/>
</dbReference>
<dbReference type="FunFam" id="2.40.30.10:FF:000002">
    <property type="entry name" value="Elongation factor Tu"/>
    <property type="match status" value="1"/>
</dbReference>
<organism evidence="7 8">
    <name type="scientific">Kluyveromyces dobzhanskii CBS 2104</name>
    <dbReference type="NCBI Taxonomy" id="1427455"/>
    <lineage>
        <taxon>Eukaryota</taxon>
        <taxon>Fungi</taxon>
        <taxon>Dikarya</taxon>
        <taxon>Ascomycota</taxon>
        <taxon>Saccharomycotina</taxon>
        <taxon>Saccharomycetes</taxon>
        <taxon>Saccharomycetales</taxon>
        <taxon>Saccharomycetaceae</taxon>
        <taxon>Kluyveromyces</taxon>
    </lineage>
</organism>
<keyword evidence="4" id="KW-0496">Mitochondrion</keyword>
<dbReference type="InterPro" id="IPR009001">
    <property type="entry name" value="Transl_elong_EF1A/Init_IF2_C"/>
</dbReference>
<evidence type="ECO:0000313" key="7">
    <source>
        <dbReference type="EMBL" id="CDO91749.1"/>
    </source>
</evidence>
<gene>
    <name evidence="7" type="ORF">KLDO_g81</name>
</gene>
<reference evidence="7 8" key="1">
    <citation type="submission" date="2014-03" db="EMBL/GenBank/DDBJ databases">
        <title>The genome of Kluyveromyces dobzhanskii.</title>
        <authorList>
            <person name="Nystedt B."/>
            <person name="Astrom S."/>
        </authorList>
    </citation>
    <scope>NUCLEOTIDE SEQUENCE [LARGE SCALE GENOMIC DNA]</scope>
    <source>
        <strain evidence="7 8">CBS 2104</strain>
    </source>
</reference>
<protein>
    <submittedName>
        <fullName evidence="7">WGS project CCBQ000000000 data, contig 00047</fullName>
    </submittedName>
</protein>
<evidence type="ECO:0000256" key="3">
    <source>
        <dbReference type="ARBA" id="ARBA00022917"/>
    </source>
</evidence>
<dbReference type="Proteomes" id="UP000031516">
    <property type="component" value="Unassembled WGS sequence"/>
</dbReference>
<evidence type="ECO:0000313" key="8">
    <source>
        <dbReference type="Proteomes" id="UP000031516"/>
    </source>
</evidence>
<feature type="domain" description="Translation elongation factor EFTu/EF1A C-terminal" evidence="6">
    <location>
        <begin position="9"/>
        <end position="106"/>
    </location>
</feature>
<dbReference type="GO" id="GO:0070125">
    <property type="term" value="P:mitochondrial translational elongation"/>
    <property type="evidence" value="ECO:0007669"/>
    <property type="project" value="TreeGrafter"/>
</dbReference>
<dbReference type="Gene3D" id="2.40.30.10">
    <property type="entry name" value="Translation factors"/>
    <property type="match status" value="1"/>
</dbReference>
<comment type="caution">
    <text evidence="7">The sequence shown here is derived from an EMBL/GenBank/DDBJ whole genome shotgun (WGS) entry which is preliminary data.</text>
</comment>
<sequence>MVLAKPGTVKAPTKFLASLYILTKEEGGRHSGFGENYRPQIYVRTADVTVVLKFPEAVEDHSMQVMPGDNVEMECELVHPTPLEAGQRFSIREGGKTVGTGLVTRILE</sequence>
<dbReference type="InterPro" id="IPR004160">
    <property type="entry name" value="Transl_elong_EFTu/EF1A_C"/>
</dbReference>
<dbReference type="OrthoDB" id="2067at2759"/>
<evidence type="ECO:0000256" key="5">
    <source>
        <dbReference type="ARBA" id="ARBA00023134"/>
    </source>
</evidence>
<dbReference type="SUPFAM" id="SSF50465">
    <property type="entry name" value="EF-Tu/eEF-1alpha/eIF2-gamma C-terminal domain"/>
    <property type="match status" value="1"/>
</dbReference>
<evidence type="ECO:0000256" key="1">
    <source>
        <dbReference type="ARBA" id="ARBA00022741"/>
    </source>
</evidence>
<keyword evidence="1" id="KW-0547">Nucleotide-binding</keyword>
<dbReference type="Pfam" id="PF03143">
    <property type="entry name" value="GTP_EFTU_D3"/>
    <property type="match status" value="1"/>
</dbReference>
<dbReference type="GO" id="GO:0005525">
    <property type="term" value="F:GTP binding"/>
    <property type="evidence" value="ECO:0007669"/>
    <property type="project" value="UniProtKB-KW"/>
</dbReference>
<evidence type="ECO:0000259" key="6">
    <source>
        <dbReference type="Pfam" id="PF03143"/>
    </source>
</evidence>
<dbReference type="AlphaFoldDB" id="A0A0A8L0Q8"/>
<keyword evidence="2" id="KW-0251">Elongation factor</keyword>
<keyword evidence="3" id="KW-0648">Protein biosynthesis</keyword>
<dbReference type="EMBL" id="CCBQ010000003">
    <property type="protein sequence ID" value="CDO91749.1"/>
    <property type="molecule type" value="Genomic_DNA"/>
</dbReference>
<dbReference type="GO" id="GO:0003746">
    <property type="term" value="F:translation elongation factor activity"/>
    <property type="evidence" value="ECO:0007669"/>
    <property type="project" value="UniProtKB-KW"/>
</dbReference>
<accession>A0A0A8L0Q8</accession>
<dbReference type="PANTHER" id="PTHR43721:SF36">
    <property type="entry name" value="ELONGATION FACTOR TU, MITOCHONDRIAL"/>
    <property type="match status" value="1"/>
</dbReference>
<name>A0A0A8L0Q8_9SACH</name>
<dbReference type="InterPro" id="IPR050055">
    <property type="entry name" value="EF-Tu_GTPase"/>
</dbReference>
<evidence type="ECO:0000256" key="4">
    <source>
        <dbReference type="ARBA" id="ARBA00023128"/>
    </source>
</evidence>